<evidence type="ECO:0000313" key="1">
    <source>
        <dbReference type="EMBL" id="KAI8533899.1"/>
    </source>
</evidence>
<gene>
    <name evidence="1" type="ORF">RHMOL_Rhmol10G0046400</name>
</gene>
<accession>A0ACC0LZW0</accession>
<dbReference type="EMBL" id="CM046397">
    <property type="protein sequence ID" value="KAI8533899.1"/>
    <property type="molecule type" value="Genomic_DNA"/>
</dbReference>
<protein>
    <submittedName>
        <fullName evidence="1">Uncharacterized protein</fullName>
    </submittedName>
</protein>
<organism evidence="1 2">
    <name type="scientific">Rhododendron molle</name>
    <name type="common">Chinese azalea</name>
    <name type="synonym">Azalea mollis</name>
    <dbReference type="NCBI Taxonomy" id="49168"/>
    <lineage>
        <taxon>Eukaryota</taxon>
        <taxon>Viridiplantae</taxon>
        <taxon>Streptophyta</taxon>
        <taxon>Embryophyta</taxon>
        <taxon>Tracheophyta</taxon>
        <taxon>Spermatophyta</taxon>
        <taxon>Magnoliopsida</taxon>
        <taxon>eudicotyledons</taxon>
        <taxon>Gunneridae</taxon>
        <taxon>Pentapetalae</taxon>
        <taxon>asterids</taxon>
        <taxon>Ericales</taxon>
        <taxon>Ericaceae</taxon>
        <taxon>Ericoideae</taxon>
        <taxon>Rhodoreae</taxon>
        <taxon>Rhododendron</taxon>
    </lineage>
</organism>
<comment type="caution">
    <text evidence="1">The sequence shown here is derived from an EMBL/GenBank/DDBJ whole genome shotgun (WGS) entry which is preliminary data.</text>
</comment>
<reference evidence="1" key="1">
    <citation type="submission" date="2022-02" db="EMBL/GenBank/DDBJ databases">
        <title>Plant Genome Project.</title>
        <authorList>
            <person name="Zhang R.-G."/>
        </authorList>
    </citation>
    <scope>NUCLEOTIDE SEQUENCE</scope>
    <source>
        <strain evidence="1">AT1</strain>
    </source>
</reference>
<dbReference type="Proteomes" id="UP001062846">
    <property type="component" value="Chromosome 10"/>
</dbReference>
<name>A0ACC0LZW0_RHOML</name>
<evidence type="ECO:0000313" key="2">
    <source>
        <dbReference type="Proteomes" id="UP001062846"/>
    </source>
</evidence>
<sequence>MWKEFYLHIKYKDCCKFRSLCTHNLKMRRYVHFTSLWLLLFFLFHLVASEIPSNQRNTMINLYKLLQNNTGQSPFPWSSTRDPCSWEGVTCNSESSSITQFSLQFFSLSNPDFLAILCQIDTLESIDLSYNRLNSIPSGFMTGCGNLSGLRELDFSMNRLSGSLPNFDGFLKLEVLDLSHNSLSGTISLQMDGLASLKLLSLGYNQFTGSVPTHLGKSMVLEKLGLYSNQFVGKIPEDIANYSNLIAIDLSYNNLSGSIPDRFKELPNLQVLDLSSNSLSGEIPKFLSNIRTLSQFAANQNSFSGVIPTGITTFLKTVDLSYNQLNGAIPGDLLSAPNLRTVDLSYNSLEGSVPENISSSLVELRLGNNRLNGEIPNEITQLQWLRMLNISWNSLQGLIPSSISRLQNLTNLDLSGNNLSGSIPASVGDLTSLIELQLGSNELGGKIPLMPQKLIALNLSSNQFEGLLPDTLSRLTGLEVLDLSNNKFTGKILDSIAQMGSLTQLVLSNNRLSGLIPFFPAYGLKVLDLSNNRFTGNIPDSFGTMESLTQLVLSNNRLSGLIPKFRPHVSVDTTGNADLIEPTRQSPTRKRKRADKTRTLFLVVAVSIGGGVFAIFIATMLVLWISSRPNKNNDEQIESEEHRSNINGFFRYFCFRKTQKIQSEARTTNHGDIFSIWNYDGRITYEDIIKATNDFDIRYCIGTGGYGSVYRAQLSSGKVVALKKLHRLEAENPVFDHSFKNEVQMLTTVRHRNIVKLYGFCLHNRCMFLVYEYMEKGSLFCALRFDVEAFEIGWTQRVNIVEGMAHALSYLHHDCTPPIVHRDISSNNILLNSQHEASIADFGTARLLNPDSSNRTVIAGTYGYIAPGASTEFVLLKPTPVVICKIYLCVFAELAYTMVVTEKCDVYSFGVVALETIMGRHPGDLVSSSTSRPPSENMMITDVLDPRLPPPTNPTVAGNIVLVATMAFACLNPEPRSRPTMQRLSQEFLSRRKALAVPLRTVSLWHLWSRKMDFVHQSNEQVIGAQV</sequence>
<keyword evidence="2" id="KW-1185">Reference proteome</keyword>
<proteinExistence type="predicted"/>